<comment type="caution">
    <text evidence="3">The sequence shown here is derived from an EMBL/GenBank/DDBJ whole genome shotgun (WGS) entry which is preliminary data.</text>
</comment>
<evidence type="ECO:0000256" key="1">
    <source>
        <dbReference type="SAM" id="MobiDB-lite"/>
    </source>
</evidence>
<feature type="domain" description="DNA primase/polymerase bifunctional N-terminal" evidence="2">
    <location>
        <begin position="1"/>
        <end position="51"/>
    </location>
</feature>
<dbReference type="Pfam" id="PF09250">
    <property type="entry name" value="Prim-Pol"/>
    <property type="match status" value="1"/>
</dbReference>
<dbReference type="InterPro" id="IPR015330">
    <property type="entry name" value="DNA_primase/pol_bifunc_N"/>
</dbReference>
<evidence type="ECO:0000313" key="3">
    <source>
        <dbReference type="EMBL" id="MFD0692329.1"/>
    </source>
</evidence>
<name>A0ABW2Y3S4_9ACTN</name>
<reference evidence="4" key="1">
    <citation type="journal article" date="2019" name="Int. J. Syst. Evol. Microbiol.">
        <title>The Global Catalogue of Microorganisms (GCM) 10K type strain sequencing project: providing services to taxonomists for standard genome sequencing and annotation.</title>
        <authorList>
            <consortium name="The Broad Institute Genomics Platform"/>
            <consortium name="The Broad Institute Genome Sequencing Center for Infectious Disease"/>
            <person name="Wu L."/>
            <person name="Ma J."/>
        </authorList>
    </citation>
    <scope>NUCLEOTIDE SEQUENCE [LARGE SCALE GENOMIC DNA]</scope>
    <source>
        <strain evidence="4">JCM 9371</strain>
    </source>
</reference>
<accession>A0ABW2Y3S4</accession>
<keyword evidence="4" id="KW-1185">Reference proteome</keyword>
<dbReference type="Proteomes" id="UP001597063">
    <property type="component" value="Unassembled WGS sequence"/>
</dbReference>
<protein>
    <submittedName>
        <fullName evidence="3">Bifunctional DNA primase/polymerase</fullName>
    </submittedName>
</protein>
<dbReference type="EMBL" id="JBHTGP010000039">
    <property type="protein sequence ID" value="MFD0692329.1"/>
    <property type="molecule type" value="Genomic_DNA"/>
</dbReference>
<dbReference type="RefSeq" id="WP_242619436.1">
    <property type="nucleotide sequence ID" value="NZ_JBHTGP010000039.1"/>
</dbReference>
<organism evidence="3 4">
    <name type="scientific">Actinomadura fibrosa</name>
    <dbReference type="NCBI Taxonomy" id="111802"/>
    <lineage>
        <taxon>Bacteria</taxon>
        <taxon>Bacillati</taxon>
        <taxon>Actinomycetota</taxon>
        <taxon>Actinomycetes</taxon>
        <taxon>Streptosporangiales</taxon>
        <taxon>Thermomonosporaceae</taxon>
        <taxon>Actinomadura</taxon>
    </lineage>
</organism>
<proteinExistence type="predicted"/>
<evidence type="ECO:0000313" key="4">
    <source>
        <dbReference type="Proteomes" id="UP001597063"/>
    </source>
</evidence>
<evidence type="ECO:0000259" key="2">
    <source>
        <dbReference type="Pfam" id="PF09250"/>
    </source>
</evidence>
<gene>
    <name evidence="3" type="ORF">ACFQZM_48130</name>
</gene>
<feature type="region of interest" description="Disordered" evidence="1">
    <location>
        <begin position="1"/>
        <end position="25"/>
    </location>
</feature>
<sequence>MAVFPLPAGAKAPAPSGWQRAATADPGRIRASWPTGANVGVGCWPSRVVVLV</sequence>